<dbReference type="EMBL" id="JANBOH010000030">
    <property type="protein sequence ID" value="KAJ1647408.1"/>
    <property type="molecule type" value="Genomic_DNA"/>
</dbReference>
<feature type="transmembrane region" description="Helical" evidence="5">
    <location>
        <begin position="458"/>
        <end position="477"/>
    </location>
</feature>
<keyword evidence="3 5" id="KW-1133">Transmembrane helix</keyword>
<dbReference type="PANTHER" id="PTHR23501">
    <property type="entry name" value="MAJOR FACILITATOR SUPERFAMILY"/>
    <property type="match status" value="1"/>
</dbReference>
<dbReference type="AlphaFoldDB" id="A0A9W7XQ33"/>
<feature type="transmembrane region" description="Helical" evidence="5">
    <location>
        <begin position="182"/>
        <end position="201"/>
    </location>
</feature>
<feature type="transmembrane region" description="Helical" evidence="5">
    <location>
        <begin position="58"/>
        <end position="77"/>
    </location>
</feature>
<dbReference type="InterPro" id="IPR011701">
    <property type="entry name" value="MFS"/>
</dbReference>
<sequence length="491" mass="52479">MFLIGLYTTMDAVIYIPAANDLNALSRASWIISGYMITTTALQPIYGKLSDILGRVPAMVFGSFMLLIGSVISATAHSMDVLIASRAIQGIGSAGMLSMVNVIIADLYPERARGRFMGLASGVWSVSASGSVVLGGAIAQLASWRVAYWINVPICVVAAIAVAWTIKVPLPAGTLREKLRKIDFGGSAISLLSMVLVLLALSWGGRDYAWDSAAVLCCLAFGIIAAVLFFVYENRVPVEPIVPLGILRTRNVALAFIGHLFFGAITYAPLIFIPQWALLVQNTTPITSGLYVLPFSLSELVSVVIAGIWVTHTGRYRECVWIGSLLMVAGLTPLVMLDQKHDIGRVLGFQVLAGTGFGMSIQTLLLTAQASCSGKDSATATSVCLFMRSLGAVLVVAVLSSVNGNTVQKEFARIADLYPGYTDEIGRVRENQSLIHGLELPPEIVDVLVAGFMKGLRAAFIALVPFSALFALSVAGIEHVPLQKTRKNTIR</sequence>
<feature type="transmembrane region" description="Helical" evidence="5">
    <location>
        <begin position="319"/>
        <end position="337"/>
    </location>
</feature>
<gene>
    <name evidence="7" type="ORF">LPJ64_001184</name>
</gene>
<evidence type="ECO:0000256" key="4">
    <source>
        <dbReference type="ARBA" id="ARBA00023136"/>
    </source>
</evidence>
<dbReference type="GO" id="GO:0005886">
    <property type="term" value="C:plasma membrane"/>
    <property type="evidence" value="ECO:0007669"/>
    <property type="project" value="TreeGrafter"/>
</dbReference>
<keyword evidence="2 5" id="KW-0812">Transmembrane</keyword>
<proteinExistence type="predicted"/>
<accession>A0A9W7XQ33</accession>
<dbReference type="Pfam" id="PF07690">
    <property type="entry name" value="MFS_1"/>
    <property type="match status" value="1"/>
</dbReference>
<feature type="transmembrane region" description="Helical" evidence="5">
    <location>
        <begin position="378"/>
        <end position="399"/>
    </location>
</feature>
<feature type="transmembrane region" description="Helical" evidence="5">
    <location>
        <begin position="83"/>
        <end position="104"/>
    </location>
</feature>
<evidence type="ECO:0000313" key="7">
    <source>
        <dbReference type="EMBL" id="KAJ1647408.1"/>
    </source>
</evidence>
<evidence type="ECO:0000259" key="6">
    <source>
        <dbReference type="PROSITE" id="PS50850"/>
    </source>
</evidence>
<dbReference type="Gene3D" id="1.20.1720.10">
    <property type="entry name" value="Multidrug resistance protein D"/>
    <property type="match status" value="1"/>
</dbReference>
<dbReference type="Gene3D" id="1.20.1250.20">
    <property type="entry name" value="MFS general substrate transporter like domains"/>
    <property type="match status" value="1"/>
</dbReference>
<dbReference type="PANTHER" id="PTHR23501:SF102">
    <property type="entry name" value="DRUG TRANSPORTER, PUTATIVE (AFU_ORTHOLOGUE AFUA_3G08530)-RELATED"/>
    <property type="match status" value="1"/>
</dbReference>
<organism evidence="7 8">
    <name type="scientific">Coemansia asiatica</name>
    <dbReference type="NCBI Taxonomy" id="1052880"/>
    <lineage>
        <taxon>Eukaryota</taxon>
        <taxon>Fungi</taxon>
        <taxon>Fungi incertae sedis</taxon>
        <taxon>Zoopagomycota</taxon>
        <taxon>Kickxellomycotina</taxon>
        <taxon>Kickxellomycetes</taxon>
        <taxon>Kickxellales</taxon>
        <taxon>Kickxellaceae</taxon>
        <taxon>Coemansia</taxon>
    </lineage>
</organism>
<feature type="transmembrane region" description="Helical" evidence="5">
    <location>
        <begin position="343"/>
        <end position="366"/>
    </location>
</feature>
<feature type="transmembrane region" description="Helical" evidence="5">
    <location>
        <begin position="289"/>
        <end position="310"/>
    </location>
</feature>
<dbReference type="PROSITE" id="PS50850">
    <property type="entry name" value="MFS"/>
    <property type="match status" value="1"/>
</dbReference>
<feature type="transmembrane region" description="Helical" evidence="5">
    <location>
        <begin position="213"/>
        <end position="232"/>
    </location>
</feature>
<feature type="transmembrane region" description="Helical" evidence="5">
    <location>
        <begin position="116"/>
        <end position="142"/>
    </location>
</feature>
<comment type="subcellular location">
    <subcellularLocation>
        <location evidence="1">Membrane</location>
        <topology evidence="1">Multi-pass membrane protein</topology>
    </subcellularLocation>
</comment>
<feature type="transmembrane region" description="Helical" evidence="5">
    <location>
        <begin position="148"/>
        <end position="170"/>
    </location>
</feature>
<dbReference type="Proteomes" id="UP001145021">
    <property type="component" value="Unassembled WGS sequence"/>
</dbReference>
<dbReference type="GO" id="GO:0022857">
    <property type="term" value="F:transmembrane transporter activity"/>
    <property type="evidence" value="ECO:0007669"/>
    <property type="project" value="InterPro"/>
</dbReference>
<evidence type="ECO:0000256" key="3">
    <source>
        <dbReference type="ARBA" id="ARBA00022989"/>
    </source>
</evidence>
<dbReference type="InterPro" id="IPR020846">
    <property type="entry name" value="MFS_dom"/>
</dbReference>
<feature type="transmembrane region" description="Helical" evidence="5">
    <location>
        <begin position="252"/>
        <end position="277"/>
    </location>
</feature>
<comment type="caution">
    <text evidence="7">The sequence shown here is derived from an EMBL/GenBank/DDBJ whole genome shotgun (WGS) entry which is preliminary data.</text>
</comment>
<reference evidence="7" key="1">
    <citation type="submission" date="2022-07" db="EMBL/GenBank/DDBJ databases">
        <title>Phylogenomic reconstructions and comparative analyses of Kickxellomycotina fungi.</title>
        <authorList>
            <person name="Reynolds N.K."/>
            <person name="Stajich J.E."/>
            <person name="Barry K."/>
            <person name="Grigoriev I.V."/>
            <person name="Crous P."/>
            <person name="Smith M.E."/>
        </authorList>
    </citation>
    <scope>NUCLEOTIDE SEQUENCE</scope>
    <source>
        <strain evidence="7">NBRC 105413</strain>
    </source>
</reference>
<keyword evidence="4 5" id="KW-0472">Membrane</keyword>
<name>A0A9W7XQ33_9FUNG</name>
<protein>
    <recommendedName>
        <fullName evidence="6">Major facilitator superfamily (MFS) profile domain-containing protein</fullName>
    </recommendedName>
</protein>
<dbReference type="InterPro" id="IPR036259">
    <property type="entry name" value="MFS_trans_sf"/>
</dbReference>
<dbReference type="SUPFAM" id="SSF103473">
    <property type="entry name" value="MFS general substrate transporter"/>
    <property type="match status" value="1"/>
</dbReference>
<feature type="domain" description="Major facilitator superfamily (MFS) profile" evidence="6">
    <location>
        <begin position="1"/>
        <end position="485"/>
    </location>
</feature>
<evidence type="ECO:0000256" key="2">
    <source>
        <dbReference type="ARBA" id="ARBA00022692"/>
    </source>
</evidence>
<keyword evidence="8" id="KW-1185">Reference proteome</keyword>
<evidence type="ECO:0000256" key="1">
    <source>
        <dbReference type="ARBA" id="ARBA00004141"/>
    </source>
</evidence>
<evidence type="ECO:0000256" key="5">
    <source>
        <dbReference type="SAM" id="Phobius"/>
    </source>
</evidence>
<evidence type="ECO:0000313" key="8">
    <source>
        <dbReference type="Proteomes" id="UP001145021"/>
    </source>
</evidence>